<dbReference type="Proteomes" id="UP001221898">
    <property type="component" value="Unassembled WGS sequence"/>
</dbReference>
<name>A0AAD7WUP9_9TELE</name>
<feature type="compositionally biased region" description="Basic and acidic residues" evidence="1">
    <location>
        <begin position="74"/>
        <end position="89"/>
    </location>
</feature>
<keyword evidence="3" id="KW-1185">Reference proteome</keyword>
<evidence type="ECO:0000256" key="1">
    <source>
        <dbReference type="SAM" id="MobiDB-lite"/>
    </source>
</evidence>
<organism evidence="2 3">
    <name type="scientific">Aldrovandia affinis</name>
    <dbReference type="NCBI Taxonomy" id="143900"/>
    <lineage>
        <taxon>Eukaryota</taxon>
        <taxon>Metazoa</taxon>
        <taxon>Chordata</taxon>
        <taxon>Craniata</taxon>
        <taxon>Vertebrata</taxon>
        <taxon>Euteleostomi</taxon>
        <taxon>Actinopterygii</taxon>
        <taxon>Neopterygii</taxon>
        <taxon>Teleostei</taxon>
        <taxon>Notacanthiformes</taxon>
        <taxon>Halosauridae</taxon>
        <taxon>Aldrovandia</taxon>
    </lineage>
</organism>
<gene>
    <name evidence="2" type="ORF">AAFF_G00217820</name>
</gene>
<feature type="region of interest" description="Disordered" evidence="1">
    <location>
        <begin position="74"/>
        <end position="105"/>
    </location>
</feature>
<sequence length="105" mass="11361">MCVNWFAFAPRDSSGLPAPRASHTLPLMGQGASCEGLTPEVRAAPLWIHGKFNQNNAHSSRACVIPLPDRSRCPVRGERGAPRRTEETGIQHPCDPGKESFASDP</sequence>
<reference evidence="2" key="1">
    <citation type="journal article" date="2023" name="Science">
        <title>Genome structures resolve the early diversification of teleost fishes.</title>
        <authorList>
            <person name="Parey E."/>
            <person name="Louis A."/>
            <person name="Montfort J."/>
            <person name="Bouchez O."/>
            <person name="Roques C."/>
            <person name="Iampietro C."/>
            <person name="Lluch J."/>
            <person name="Castinel A."/>
            <person name="Donnadieu C."/>
            <person name="Desvignes T."/>
            <person name="Floi Bucao C."/>
            <person name="Jouanno E."/>
            <person name="Wen M."/>
            <person name="Mejri S."/>
            <person name="Dirks R."/>
            <person name="Jansen H."/>
            <person name="Henkel C."/>
            <person name="Chen W.J."/>
            <person name="Zahm M."/>
            <person name="Cabau C."/>
            <person name="Klopp C."/>
            <person name="Thompson A.W."/>
            <person name="Robinson-Rechavi M."/>
            <person name="Braasch I."/>
            <person name="Lecointre G."/>
            <person name="Bobe J."/>
            <person name="Postlethwait J.H."/>
            <person name="Berthelot C."/>
            <person name="Roest Crollius H."/>
            <person name="Guiguen Y."/>
        </authorList>
    </citation>
    <scope>NUCLEOTIDE SEQUENCE</scope>
    <source>
        <strain evidence="2">NC1722</strain>
    </source>
</reference>
<dbReference type="AlphaFoldDB" id="A0AAD7WUP9"/>
<evidence type="ECO:0000313" key="2">
    <source>
        <dbReference type="EMBL" id="KAJ8409723.1"/>
    </source>
</evidence>
<accession>A0AAD7WUP9</accession>
<evidence type="ECO:0000313" key="3">
    <source>
        <dbReference type="Proteomes" id="UP001221898"/>
    </source>
</evidence>
<comment type="caution">
    <text evidence="2">The sequence shown here is derived from an EMBL/GenBank/DDBJ whole genome shotgun (WGS) entry which is preliminary data.</text>
</comment>
<proteinExistence type="predicted"/>
<protein>
    <submittedName>
        <fullName evidence="2">Uncharacterized protein</fullName>
    </submittedName>
</protein>
<dbReference type="EMBL" id="JAINUG010000029">
    <property type="protein sequence ID" value="KAJ8409723.1"/>
    <property type="molecule type" value="Genomic_DNA"/>
</dbReference>